<dbReference type="RefSeq" id="WP_191713620.1">
    <property type="nucleotide sequence ID" value="NZ_JACSPU010000001.1"/>
</dbReference>
<keyword evidence="1" id="KW-0812">Transmembrane</keyword>
<evidence type="ECO:0000313" key="2">
    <source>
        <dbReference type="EMBL" id="MBD8013367.1"/>
    </source>
</evidence>
<organism evidence="2 3">
    <name type="scientific">Planococcus wigleyi</name>
    <dbReference type="NCBI Taxonomy" id="2762216"/>
    <lineage>
        <taxon>Bacteria</taxon>
        <taxon>Bacillati</taxon>
        <taxon>Bacillota</taxon>
        <taxon>Bacilli</taxon>
        <taxon>Bacillales</taxon>
        <taxon>Caryophanaceae</taxon>
        <taxon>Planococcus</taxon>
    </lineage>
</organism>
<name>A0ABR8W8M4_9BACL</name>
<reference evidence="2 3" key="1">
    <citation type="submission" date="2020-08" db="EMBL/GenBank/DDBJ databases">
        <title>A Genomic Blueprint of the Chicken Gut Microbiome.</title>
        <authorList>
            <person name="Gilroy R."/>
            <person name="Ravi A."/>
            <person name="Getino M."/>
            <person name="Pursley I."/>
            <person name="Horton D.L."/>
            <person name="Alikhan N.-F."/>
            <person name="Baker D."/>
            <person name="Gharbi K."/>
            <person name="Hall N."/>
            <person name="Watson M."/>
            <person name="Adriaenssens E.M."/>
            <person name="Foster-Nyarko E."/>
            <person name="Jarju S."/>
            <person name="Secka A."/>
            <person name="Antonio M."/>
            <person name="Oren A."/>
            <person name="Chaudhuri R."/>
            <person name="La Ragione R.M."/>
            <person name="Hildebrand F."/>
            <person name="Pallen M.J."/>
        </authorList>
    </citation>
    <scope>NUCLEOTIDE SEQUENCE [LARGE SCALE GENOMIC DNA]</scope>
    <source>
        <strain evidence="2 3">Sa1BUA13</strain>
    </source>
</reference>
<dbReference type="NCBIfam" id="TIGR04370">
    <property type="entry name" value="glyco_rpt_poly"/>
    <property type="match status" value="1"/>
</dbReference>
<feature type="transmembrane region" description="Helical" evidence="1">
    <location>
        <begin position="231"/>
        <end position="246"/>
    </location>
</feature>
<evidence type="ECO:0000313" key="3">
    <source>
        <dbReference type="Proteomes" id="UP000658980"/>
    </source>
</evidence>
<feature type="transmembrane region" description="Helical" evidence="1">
    <location>
        <begin position="440"/>
        <end position="458"/>
    </location>
</feature>
<gene>
    <name evidence="2" type="ORF">H9630_00940</name>
</gene>
<keyword evidence="1" id="KW-1133">Transmembrane helix</keyword>
<feature type="transmembrane region" description="Helical" evidence="1">
    <location>
        <begin position="6"/>
        <end position="26"/>
    </location>
</feature>
<dbReference type="Proteomes" id="UP000658980">
    <property type="component" value="Unassembled WGS sequence"/>
</dbReference>
<feature type="transmembrane region" description="Helical" evidence="1">
    <location>
        <begin position="378"/>
        <end position="397"/>
    </location>
</feature>
<feature type="transmembrane region" description="Helical" evidence="1">
    <location>
        <begin position="81"/>
        <end position="101"/>
    </location>
</feature>
<dbReference type="EMBL" id="JACSPU010000001">
    <property type="protein sequence ID" value="MBD8013367.1"/>
    <property type="molecule type" value="Genomic_DNA"/>
</dbReference>
<sequence length="478" mass="56227">MVIGNILSLFTFGFYILIFTLISYYIKEIVKLKGFSVYSVFLIIFTVFYIMVPFIQTFFPKFRDDSTHFTILLNQQSSTEIFWNMIVSFFILCIIVAVYHIDFRKNRKKRERNDFLDFIKNKRKNHFKTTKLFTDIVFILGATSILLLIIETGSLQTYLSLGSQTRGLDKEPTDYIRSSYLQLITLSLVILVVPYMYFYLYKLKKSQITLMKLIISIVFAILFLLYNQGRAPLLLFFVPFFFVFGNKKSKANLFLLAFLAVIGTFLLSILDRFFNYLAYGVTIAKVETNFLTQFLKEFSYPFSNFVLKGEFVDITGFRYLYDYIIWPFTMIPGSILSLIGFDKNKIDSIYLVNTSNYEALLGAKASGGIPVDFLTYNYYQFGYISLIILAIFFGIILKQLDIIFQSYKYNIPIQIILYRISFSMINVINNFDMSAIFRNRLDIIILLGFVLTLYYHDLRMFKKTKLRHKSRYEKIMRV</sequence>
<comment type="caution">
    <text evidence="2">The sequence shown here is derived from an EMBL/GenBank/DDBJ whole genome shotgun (WGS) entry which is preliminary data.</text>
</comment>
<feature type="transmembrane region" description="Helical" evidence="1">
    <location>
        <begin position="253"/>
        <end position="270"/>
    </location>
</feature>
<accession>A0ABR8W8M4</accession>
<feature type="transmembrane region" description="Helical" evidence="1">
    <location>
        <begin position="38"/>
        <end position="59"/>
    </location>
</feature>
<feature type="transmembrane region" description="Helical" evidence="1">
    <location>
        <begin position="208"/>
        <end position="225"/>
    </location>
</feature>
<proteinExistence type="predicted"/>
<feature type="transmembrane region" description="Helical" evidence="1">
    <location>
        <begin position="180"/>
        <end position="201"/>
    </location>
</feature>
<feature type="transmembrane region" description="Helical" evidence="1">
    <location>
        <begin position="132"/>
        <end position="150"/>
    </location>
</feature>
<evidence type="ECO:0000256" key="1">
    <source>
        <dbReference type="SAM" id="Phobius"/>
    </source>
</evidence>
<protein>
    <submittedName>
        <fullName evidence="2">Oligosaccharide repeat unit polymerase</fullName>
    </submittedName>
</protein>
<keyword evidence="1" id="KW-0472">Membrane</keyword>
<keyword evidence="3" id="KW-1185">Reference proteome</keyword>